<gene>
    <name evidence="1" type="ORF">KME32_12555</name>
</gene>
<keyword evidence="1" id="KW-0489">Methyltransferase</keyword>
<organism evidence="1 2">
    <name type="scientific">Mojavia pulchra JT2-VF2</name>
    <dbReference type="NCBI Taxonomy" id="287848"/>
    <lineage>
        <taxon>Bacteria</taxon>
        <taxon>Bacillati</taxon>
        <taxon>Cyanobacteriota</taxon>
        <taxon>Cyanophyceae</taxon>
        <taxon>Nostocales</taxon>
        <taxon>Nostocaceae</taxon>
    </lineage>
</organism>
<dbReference type="EMBL" id="JAHHHN010000006">
    <property type="protein sequence ID" value="MBW4561960.1"/>
    <property type="molecule type" value="Genomic_DNA"/>
</dbReference>
<sequence>MSKDCPICSCTRDIYFKETILNKYDITYLYCNNCGLLQTEQPYWLEEAYNSAIADVDTGLVARNIAISKKLACILFFFFDKQGKYLDIAGGYGMLTRLMRDIGFDFYWSDLYCENILAKGFEASATTNIFSAITAFEVLEHIYNPIEFIDKSLKDSGTSTIIFSTDLFQGSPPSPQSWWYYSFGTGQHISFYQAKTLKLIADQLSLFFYSYNNFHIMTNRQIKYPFVLEKMSGNFANICCKYVKREMRSKTVTDYNDLSKITTKFKTIKN</sequence>
<reference evidence="1" key="2">
    <citation type="journal article" date="2022" name="Microbiol. Resour. Announc.">
        <title>Metagenome Sequencing to Explore Phylogenomics of Terrestrial Cyanobacteria.</title>
        <authorList>
            <person name="Ward R.D."/>
            <person name="Stajich J.E."/>
            <person name="Johansen J.R."/>
            <person name="Huntemann M."/>
            <person name="Clum A."/>
            <person name="Foster B."/>
            <person name="Foster B."/>
            <person name="Roux S."/>
            <person name="Palaniappan K."/>
            <person name="Varghese N."/>
            <person name="Mukherjee S."/>
            <person name="Reddy T.B.K."/>
            <person name="Daum C."/>
            <person name="Copeland A."/>
            <person name="Chen I.A."/>
            <person name="Ivanova N.N."/>
            <person name="Kyrpides N.C."/>
            <person name="Shapiro N."/>
            <person name="Eloe-Fadrosh E.A."/>
            <person name="Pietrasiak N."/>
        </authorList>
    </citation>
    <scope>NUCLEOTIDE SEQUENCE</scope>
    <source>
        <strain evidence="1">JT2-VF2</strain>
    </source>
</reference>
<comment type="caution">
    <text evidence="1">The sequence shown here is derived from an EMBL/GenBank/DDBJ whole genome shotgun (WGS) entry which is preliminary data.</text>
</comment>
<dbReference type="Gene3D" id="3.40.50.150">
    <property type="entry name" value="Vaccinia Virus protein VP39"/>
    <property type="match status" value="1"/>
</dbReference>
<dbReference type="GO" id="GO:0008168">
    <property type="term" value="F:methyltransferase activity"/>
    <property type="evidence" value="ECO:0007669"/>
    <property type="project" value="UniProtKB-KW"/>
</dbReference>
<proteinExistence type="predicted"/>
<keyword evidence="1" id="KW-0808">Transferase</keyword>
<protein>
    <submittedName>
        <fullName evidence="1">Class I SAM-dependent methyltransferase</fullName>
    </submittedName>
</protein>
<dbReference type="SUPFAM" id="SSF53335">
    <property type="entry name" value="S-adenosyl-L-methionine-dependent methyltransferases"/>
    <property type="match status" value="1"/>
</dbReference>
<evidence type="ECO:0000313" key="1">
    <source>
        <dbReference type="EMBL" id="MBW4561960.1"/>
    </source>
</evidence>
<dbReference type="AlphaFoldDB" id="A0A951Q075"/>
<accession>A0A951Q075</accession>
<dbReference type="Pfam" id="PF13489">
    <property type="entry name" value="Methyltransf_23"/>
    <property type="match status" value="1"/>
</dbReference>
<reference evidence="1" key="1">
    <citation type="submission" date="2021-05" db="EMBL/GenBank/DDBJ databases">
        <authorList>
            <person name="Pietrasiak N."/>
            <person name="Ward R."/>
            <person name="Stajich J.E."/>
            <person name="Kurbessoian T."/>
        </authorList>
    </citation>
    <scope>NUCLEOTIDE SEQUENCE</scope>
    <source>
        <strain evidence="1">JT2-VF2</strain>
    </source>
</reference>
<dbReference type="InterPro" id="IPR029063">
    <property type="entry name" value="SAM-dependent_MTases_sf"/>
</dbReference>
<dbReference type="Proteomes" id="UP000715781">
    <property type="component" value="Unassembled WGS sequence"/>
</dbReference>
<evidence type="ECO:0000313" key="2">
    <source>
        <dbReference type="Proteomes" id="UP000715781"/>
    </source>
</evidence>
<name>A0A951Q075_9NOST</name>
<dbReference type="GO" id="GO:0032259">
    <property type="term" value="P:methylation"/>
    <property type="evidence" value="ECO:0007669"/>
    <property type="project" value="UniProtKB-KW"/>
</dbReference>